<evidence type="ECO:0000256" key="9">
    <source>
        <dbReference type="PIRSR" id="PIRSR006468-1"/>
    </source>
</evidence>
<dbReference type="EC" id="2.6.1.42" evidence="3"/>
<dbReference type="Proteomes" id="UP000245119">
    <property type="component" value="Linkage Group LG3"/>
</dbReference>
<evidence type="ECO:0000313" key="11">
    <source>
        <dbReference type="Proteomes" id="UP000245119"/>
    </source>
</evidence>
<keyword evidence="6" id="KW-0808">Transferase</keyword>
<keyword evidence="8" id="KW-0100">Branched-chain amino acid biosynthesis</keyword>
<dbReference type="STRING" id="400727.A0A2T7PKE0"/>
<name>A0A2T7PKE0_POMCA</name>
<reference evidence="10 11" key="1">
    <citation type="submission" date="2018-04" db="EMBL/GenBank/DDBJ databases">
        <title>The genome of golden apple snail Pomacea canaliculata provides insight into stress tolerance and invasive adaptation.</title>
        <authorList>
            <person name="Liu C."/>
            <person name="Liu B."/>
            <person name="Ren Y."/>
            <person name="Zhang Y."/>
            <person name="Wang H."/>
            <person name="Li S."/>
            <person name="Jiang F."/>
            <person name="Yin L."/>
            <person name="Zhang G."/>
            <person name="Qian W."/>
            <person name="Fan W."/>
        </authorList>
    </citation>
    <scope>NUCLEOTIDE SEQUENCE [LARGE SCALE GENOMIC DNA]</scope>
    <source>
        <strain evidence="10">SZHN2017</strain>
        <tissue evidence="10">Muscle</tissue>
    </source>
</reference>
<evidence type="ECO:0000256" key="4">
    <source>
        <dbReference type="ARBA" id="ARBA00022576"/>
    </source>
</evidence>
<dbReference type="GO" id="GO:0009098">
    <property type="term" value="P:L-leucine biosynthetic process"/>
    <property type="evidence" value="ECO:0007669"/>
    <property type="project" value="TreeGrafter"/>
</dbReference>
<comment type="similarity">
    <text evidence="2">Belongs to the class-IV pyridoxal-phosphate-dependent aminotransferase family.</text>
</comment>
<dbReference type="OrthoDB" id="1732691at2759"/>
<dbReference type="PIRSF" id="PIRSF006468">
    <property type="entry name" value="BCAT1"/>
    <property type="match status" value="1"/>
</dbReference>
<keyword evidence="5" id="KW-0028">Amino-acid biosynthesis</keyword>
<dbReference type="PANTHER" id="PTHR11825">
    <property type="entry name" value="SUBGROUP IIII AMINOTRANSFERASE"/>
    <property type="match status" value="1"/>
</dbReference>
<evidence type="ECO:0000256" key="3">
    <source>
        <dbReference type="ARBA" id="ARBA00013053"/>
    </source>
</evidence>
<dbReference type="SUPFAM" id="SSF56752">
    <property type="entry name" value="D-aminoacid aminotransferase-like PLP-dependent enzymes"/>
    <property type="match status" value="1"/>
</dbReference>
<proteinExistence type="inferred from homology"/>
<accession>A0A2T7PKE0</accession>
<evidence type="ECO:0000256" key="6">
    <source>
        <dbReference type="ARBA" id="ARBA00022679"/>
    </source>
</evidence>
<comment type="caution">
    <text evidence="10">The sequence shown here is derived from an EMBL/GenBank/DDBJ whole genome shotgun (WGS) entry which is preliminary data.</text>
</comment>
<dbReference type="InterPro" id="IPR043132">
    <property type="entry name" value="BCAT-like_C"/>
</dbReference>
<dbReference type="Gene3D" id="3.20.10.10">
    <property type="entry name" value="D-amino Acid Aminotransferase, subunit A, domain 2"/>
    <property type="match status" value="2"/>
</dbReference>
<dbReference type="Gene3D" id="3.30.470.10">
    <property type="match status" value="1"/>
</dbReference>
<dbReference type="PANTHER" id="PTHR11825:SF44">
    <property type="entry name" value="BRANCHED-CHAIN-AMINO-ACID AMINOTRANSFERASE"/>
    <property type="match status" value="1"/>
</dbReference>
<dbReference type="InterPro" id="IPR005786">
    <property type="entry name" value="B_amino_transII"/>
</dbReference>
<protein>
    <recommendedName>
        <fullName evidence="3">branched-chain-amino-acid transaminase</fullName>
        <ecNumber evidence="3">2.6.1.42</ecNumber>
    </recommendedName>
</protein>
<dbReference type="GO" id="GO:0009099">
    <property type="term" value="P:L-valine biosynthetic process"/>
    <property type="evidence" value="ECO:0007669"/>
    <property type="project" value="TreeGrafter"/>
</dbReference>
<gene>
    <name evidence="10" type="ORF">C0Q70_05108</name>
</gene>
<evidence type="ECO:0000256" key="1">
    <source>
        <dbReference type="ARBA" id="ARBA00001933"/>
    </source>
</evidence>
<keyword evidence="11" id="KW-1185">Reference proteome</keyword>
<keyword evidence="7" id="KW-0663">Pyridoxal phosphate</keyword>
<feature type="modified residue" description="N6-(pyridoxal phosphate)lysine" evidence="9">
    <location>
        <position position="217"/>
    </location>
</feature>
<dbReference type="InterPro" id="IPR043131">
    <property type="entry name" value="BCAT-like_N"/>
</dbReference>
<dbReference type="Pfam" id="PF01063">
    <property type="entry name" value="Aminotran_4"/>
    <property type="match status" value="1"/>
</dbReference>
<dbReference type="GO" id="GO:0005739">
    <property type="term" value="C:mitochondrion"/>
    <property type="evidence" value="ECO:0007669"/>
    <property type="project" value="TreeGrafter"/>
</dbReference>
<dbReference type="GO" id="GO:0004084">
    <property type="term" value="F:branched-chain-amino-acid transaminase activity"/>
    <property type="evidence" value="ECO:0007669"/>
    <property type="project" value="UniProtKB-EC"/>
</dbReference>
<dbReference type="AlphaFoldDB" id="A0A2T7PKE0"/>
<keyword evidence="4" id="KW-0032">Aminotransferase</keyword>
<evidence type="ECO:0000256" key="8">
    <source>
        <dbReference type="ARBA" id="ARBA00023304"/>
    </source>
</evidence>
<dbReference type="FunFam" id="3.30.470.10:FF:000002">
    <property type="entry name" value="Branched-chain-amino-acid aminotransferase"/>
    <property type="match status" value="1"/>
</dbReference>
<evidence type="ECO:0000256" key="7">
    <source>
        <dbReference type="ARBA" id="ARBA00022898"/>
    </source>
</evidence>
<evidence type="ECO:0000256" key="5">
    <source>
        <dbReference type="ARBA" id="ARBA00022605"/>
    </source>
</evidence>
<dbReference type="InterPro" id="IPR036038">
    <property type="entry name" value="Aminotransferase-like"/>
</dbReference>
<comment type="cofactor">
    <cofactor evidence="1">
        <name>pyridoxal 5'-phosphate</name>
        <dbReference type="ChEBI" id="CHEBI:597326"/>
    </cofactor>
</comment>
<dbReference type="InterPro" id="IPR001544">
    <property type="entry name" value="Aminotrans_IV"/>
</dbReference>
<sequence>MSKHGAYLWGVLENFKDLEVTLTETPQPKPKDDELIFGHNFTDHMLSIEWSEQRGWDKPCIHPVRELLIHPAAKVLHIAIELFEGMKGYRCVDGKIRLFRAMENMKRMRRTAERASLPDFDGGELLRLIKKLITIDRDWVPRSEKCSLYIRPPTLHRGDIPLTLQISRPCFFMSSAAKLFVLLSPVGPYFHTGFKPVTLLADPRFVRAWPGSCGSFKMGANYAPTIQVQDHAMREMDCQQVLWLFGDDHKLTEVGTMNLFMYWINEQGGQRRAGYTTTAWIDSTWNYTQISSGTFSAVGEGNVWAGTACVVCPIEKILYQGQILEIPTMTKAKLTNRFFNHLTDIQYGRIPHSWMEGVDDDTEVVA</sequence>
<organism evidence="10 11">
    <name type="scientific">Pomacea canaliculata</name>
    <name type="common">Golden apple snail</name>
    <dbReference type="NCBI Taxonomy" id="400727"/>
    <lineage>
        <taxon>Eukaryota</taxon>
        <taxon>Metazoa</taxon>
        <taxon>Spiralia</taxon>
        <taxon>Lophotrochozoa</taxon>
        <taxon>Mollusca</taxon>
        <taxon>Gastropoda</taxon>
        <taxon>Caenogastropoda</taxon>
        <taxon>Architaenioglossa</taxon>
        <taxon>Ampullarioidea</taxon>
        <taxon>Ampullariidae</taxon>
        <taxon>Pomacea</taxon>
    </lineage>
</organism>
<evidence type="ECO:0000256" key="2">
    <source>
        <dbReference type="ARBA" id="ARBA00009320"/>
    </source>
</evidence>
<dbReference type="EMBL" id="PZQS01000003">
    <property type="protein sequence ID" value="PVD33847.1"/>
    <property type="molecule type" value="Genomic_DNA"/>
</dbReference>
<evidence type="ECO:0000313" key="10">
    <source>
        <dbReference type="EMBL" id="PVD33847.1"/>
    </source>
</evidence>